<keyword evidence="17" id="KW-1185">Reference proteome</keyword>
<dbReference type="InterPro" id="IPR001841">
    <property type="entry name" value="Znf_RING"/>
</dbReference>
<feature type="domain" description="RING-type" evidence="15">
    <location>
        <begin position="214"/>
        <end position="256"/>
    </location>
</feature>
<evidence type="ECO:0000256" key="2">
    <source>
        <dbReference type="ARBA" id="ARBA00004167"/>
    </source>
</evidence>
<evidence type="ECO:0000256" key="5">
    <source>
        <dbReference type="ARBA" id="ARBA00022679"/>
    </source>
</evidence>
<dbReference type="EMBL" id="JABCRI010000022">
    <property type="protein sequence ID" value="KAF8379352.1"/>
    <property type="molecule type" value="Genomic_DNA"/>
</dbReference>
<evidence type="ECO:0000256" key="4">
    <source>
        <dbReference type="ARBA" id="ARBA00012483"/>
    </source>
</evidence>
<dbReference type="GO" id="GO:0016567">
    <property type="term" value="P:protein ubiquitination"/>
    <property type="evidence" value="ECO:0007669"/>
    <property type="project" value="UniProtKB-UniPathway"/>
</dbReference>
<reference evidence="16 17" key="1">
    <citation type="submission" date="2020-04" db="EMBL/GenBank/DDBJ databases">
        <title>Plant Genome Project.</title>
        <authorList>
            <person name="Zhang R.-G."/>
        </authorList>
    </citation>
    <scope>NUCLEOTIDE SEQUENCE [LARGE SCALE GENOMIC DNA]</scope>
    <source>
        <strain evidence="16">YNK0</strain>
        <tissue evidence="16">Leaf</tissue>
    </source>
</reference>
<accession>A0A834YGF5</accession>
<dbReference type="PANTHER" id="PTHR46913:SF1">
    <property type="entry name" value="RING-H2 FINGER PROTEIN ATL16"/>
    <property type="match status" value="1"/>
</dbReference>
<dbReference type="EC" id="2.3.2.27" evidence="4"/>
<evidence type="ECO:0000256" key="3">
    <source>
        <dbReference type="ARBA" id="ARBA00004906"/>
    </source>
</evidence>
<dbReference type="OrthoDB" id="8062037at2759"/>
<dbReference type="GO" id="GO:0008270">
    <property type="term" value="F:zinc ion binding"/>
    <property type="evidence" value="ECO:0007669"/>
    <property type="project" value="UniProtKB-KW"/>
</dbReference>
<dbReference type="GO" id="GO:0016020">
    <property type="term" value="C:membrane"/>
    <property type="evidence" value="ECO:0007669"/>
    <property type="project" value="UniProtKB-SubCell"/>
</dbReference>
<keyword evidence="11 14" id="KW-1133">Transmembrane helix</keyword>
<dbReference type="FunFam" id="3.30.40.10:FF:000187">
    <property type="entry name" value="E3 ubiquitin-protein ligase ATL6"/>
    <property type="match status" value="2"/>
</dbReference>
<evidence type="ECO:0000256" key="12">
    <source>
        <dbReference type="ARBA" id="ARBA00023136"/>
    </source>
</evidence>
<comment type="subcellular location">
    <subcellularLocation>
        <location evidence="2">Membrane</location>
        <topology evidence="2">Single-pass membrane protein</topology>
    </subcellularLocation>
</comment>
<sequence length="306" mass="35390">MGEYLELIRTVIYSEAITLNTKFAILYSVFIVVYILHFYAKSFWLIRSMPVLIFHAGDNKKFKNKESLECAVCLCEVADGEKVRLLPSCNHGFHVDCIDMWFKSHSTCPLCRNNRGRFLPGFNLILLDIAQFLTGFCWKSLKEAMGEYLEFIRTVIYSEAITTNSKFAILYSVFIVVYILHFYAKSFLLIRSMPVLIFHADDNKKFKNKGSLECAVCLCEVADGEKVRLLPNCSHGFHVDCIDMWFKSHSTCPLCRNNVPLIRQHQHEHSLLSHHISSFQNLFRRIGNPLNFEIALALCQNFKYIS</sequence>
<dbReference type="CDD" id="cd16461">
    <property type="entry name" value="RING-H2_EL5-like"/>
    <property type="match status" value="2"/>
</dbReference>
<dbReference type="AlphaFoldDB" id="A0A834YGF5"/>
<comment type="catalytic activity">
    <reaction evidence="1">
        <text>S-ubiquitinyl-[E2 ubiquitin-conjugating enzyme]-L-cysteine + [acceptor protein]-L-lysine = [E2 ubiquitin-conjugating enzyme]-L-cysteine + N(6)-ubiquitinyl-[acceptor protein]-L-lysine.</text>
        <dbReference type="EC" id="2.3.2.27"/>
    </reaction>
</comment>
<keyword evidence="8 13" id="KW-0863">Zinc-finger</keyword>
<comment type="pathway">
    <text evidence="3">Protein modification; protein ubiquitination.</text>
</comment>
<evidence type="ECO:0000256" key="10">
    <source>
        <dbReference type="ARBA" id="ARBA00022833"/>
    </source>
</evidence>
<dbReference type="Proteomes" id="UP000655225">
    <property type="component" value="Unassembled WGS sequence"/>
</dbReference>
<dbReference type="SMART" id="SM00184">
    <property type="entry name" value="RING"/>
    <property type="match status" value="2"/>
</dbReference>
<name>A0A834YGF5_TETSI</name>
<evidence type="ECO:0000256" key="1">
    <source>
        <dbReference type="ARBA" id="ARBA00000900"/>
    </source>
</evidence>
<evidence type="ECO:0000259" key="15">
    <source>
        <dbReference type="PROSITE" id="PS50089"/>
    </source>
</evidence>
<evidence type="ECO:0000256" key="14">
    <source>
        <dbReference type="SAM" id="Phobius"/>
    </source>
</evidence>
<feature type="transmembrane region" description="Helical" evidence="14">
    <location>
        <begin position="167"/>
        <end position="184"/>
    </location>
</feature>
<evidence type="ECO:0000256" key="8">
    <source>
        <dbReference type="ARBA" id="ARBA00022771"/>
    </source>
</evidence>
<evidence type="ECO:0000256" key="11">
    <source>
        <dbReference type="ARBA" id="ARBA00022989"/>
    </source>
</evidence>
<evidence type="ECO:0000256" key="7">
    <source>
        <dbReference type="ARBA" id="ARBA00022723"/>
    </source>
</evidence>
<evidence type="ECO:0000313" key="17">
    <source>
        <dbReference type="Proteomes" id="UP000655225"/>
    </source>
</evidence>
<keyword evidence="9" id="KW-0833">Ubl conjugation pathway</keyword>
<dbReference type="InterPro" id="IPR013083">
    <property type="entry name" value="Znf_RING/FYVE/PHD"/>
</dbReference>
<keyword evidence="5" id="KW-0808">Transferase</keyword>
<evidence type="ECO:0000256" key="13">
    <source>
        <dbReference type="PROSITE-ProRule" id="PRU00175"/>
    </source>
</evidence>
<organism evidence="16 17">
    <name type="scientific">Tetracentron sinense</name>
    <name type="common">Spur-leaf</name>
    <dbReference type="NCBI Taxonomy" id="13715"/>
    <lineage>
        <taxon>Eukaryota</taxon>
        <taxon>Viridiplantae</taxon>
        <taxon>Streptophyta</taxon>
        <taxon>Embryophyta</taxon>
        <taxon>Tracheophyta</taxon>
        <taxon>Spermatophyta</taxon>
        <taxon>Magnoliopsida</taxon>
        <taxon>Trochodendrales</taxon>
        <taxon>Trochodendraceae</taxon>
        <taxon>Tetracentron</taxon>
    </lineage>
</organism>
<feature type="domain" description="RING-type" evidence="15">
    <location>
        <begin position="70"/>
        <end position="112"/>
    </location>
</feature>
<protein>
    <recommendedName>
        <fullName evidence="4">RING-type E3 ubiquitin transferase</fullName>
        <ecNumber evidence="4">2.3.2.27</ecNumber>
    </recommendedName>
</protein>
<dbReference type="InterPro" id="IPR044600">
    <property type="entry name" value="ATL1/ATL16-like"/>
</dbReference>
<feature type="transmembrane region" description="Helical" evidence="14">
    <location>
        <begin position="23"/>
        <end position="40"/>
    </location>
</feature>
<dbReference type="PANTHER" id="PTHR46913">
    <property type="entry name" value="RING-H2 FINGER PROTEIN ATL16"/>
    <property type="match status" value="1"/>
</dbReference>
<comment type="caution">
    <text evidence="16">The sequence shown here is derived from an EMBL/GenBank/DDBJ whole genome shotgun (WGS) entry which is preliminary data.</text>
</comment>
<evidence type="ECO:0000256" key="9">
    <source>
        <dbReference type="ARBA" id="ARBA00022786"/>
    </source>
</evidence>
<dbReference type="SUPFAM" id="SSF57850">
    <property type="entry name" value="RING/U-box"/>
    <property type="match status" value="2"/>
</dbReference>
<dbReference type="Gene3D" id="3.30.40.10">
    <property type="entry name" value="Zinc/RING finger domain, C3HC4 (zinc finger)"/>
    <property type="match status" value="2"/>
</dbReference>
<keyword evidence="7" id="KW-0479">Metal-binding</keyword>
<keyword evidence="6 14" id="KW-0812">Transmembrane</keyword>
<gene>
    <name evidence="16" type="ORF">HHK36_028786</name>
</gene>
<evidence type="ECO:0000313" key="16">
    <source>
        <dbReference type="EMBL" id="KAF8379352.1"/>
    </source>
</evidence>
<dbReference type="PROSITE" id="PS50089">
    <property type="entry name" value="ZF_RING_2"/>
    <property type="match status" value="2"/>
</dbReference>
<dbReference type="UniPathway" id="UPA00143"/>
<keyword evidence="10" id="KW-0862">Zinc</keyword>
<proteinExistence type="predicted"/>
<evidence type="ECO:0000256" key="6">
    <source>
        <dbReference type="ARBA" id="ARBA00022692"/>
    </source>
</evidence>
<dbReference type="GO" id="GO:0061630">
    <property type="term" value="F:ubiquitin protein ligase activity"/>
    <property type="evidence" value="ECO:0007669"/>
    <property type="project" value="UniProtKB-EC"/>
</dbReference>
<keyword evidence="12 14" id="KW-0472">Membrane</keyword>
<dbReference type="Pfam" id="PF13639">
    <property type="entry name" value="zf-RING_2"/>
    <property type="match status" value="2"/>
</dbReference>